<dbReference type="RefSeq" id="WP_235121497.1">
    <property type="nucleotide sequence ID" value="NZ_CP090978.1"/>
</dbReference>
<protein>
    <submittedName>
        <fullName evidence="2">ABC transporter substrate-binding protein</fullName>
    </submittedName>
</protein>
<evidence type="ECO:0000313" key="2">
    <source>
        <dbReference type="EMBL" id="UJF34924.1"/>
    </source>
</evidence>
<reference evidence="2 3" key="1">
    <citation type="journal article" date="2024" name="Int. J. Syst. Evol. Microbiol.">
        <title>Paenibacillus hexagrammi sp. nov., a novel bacterium isolated from the gut content of Hexagrammos agrammus.</title>
        <authorList>
            <person name="Jung H.K."/>
            <person name="Kim D.G."/>
            <person name="Zin H."/>
            <person name="Park J."/>
            <person name="Jung H."/>
            <person name="Kim Y.O."/>
            <person name="Kong H.J."/>
            <person name="Kim J.W."/>
            <person name="Kim Y.S."/>
        </authorList>
    </citation>
    <scope>NUCLEOTIDE SEQUENCE [LARGE SCALE GENOMIC DNA]</scope>
    <source>
        <strain evidence="2 3">YPD9-1</strain>
    </source>
</reference>
<accession>A0ABY3SMH3</accession>
<evidence type="ECO:0000313" key="3">
    <source>
        <dbReference type="Proteomes" id="UP001649230"/>
    </source>
</evidence>
<name>A0ABY3SMH3_9BACL</name>
<evidence type="ECO:0000259" key="1">
    <source>
        <dbReference type="Pfam" id="PF12010"/>
    </source>
</evidence>
<organism evidence="2 3">
    <name type="scientific">Paenibacillus hexagrammi</name>
    <dbReference type="NCBI Taxonomy" id="2908839"/>
    <lineage>
        <taxon>Bacteria</taxon>
        <taxon>Bacillati</taxon>
        <taxon>Bacillota</taxon>
        <taxon>Bacilli</taxon>
        <taxon>Bacillales</taxon>
        <taxon>Paenibacillaceae</taxon>
        <taxon>Paenibacillus</taxon>
    </lineage>
</organism>
<dbReference type="Proteomes" id="UP001649230">
    <property type="component" value="Chromosome"/>
</dbReference>
<proteinExistence type="predicted"/>
<dbReference type="EMBL" id="CP090978">
    <property type="protein sequence ID" value="UJF34924.1"/>
    <property type="molecule type" value="Genomic_DNA"/>
</dbReference>
<dbReference type="InterPro" id="IPR022627">
    <property type="entry name" value="DUF3502"/>
</dbReference>
<dbReference type="SUPFAM" id="SSF53850">
    <property type="entry name" value="Periplasmic binding protein-like II"/>
    <property type="match status" value="1"/>
</dbReference>
<dbReference type="Gene3D" id="3.40.190.10">
    <property type="entry name" value="Periplasmic binding protein-like II"/>
    <property type="match status" value="2"/>
</dbReference>
<feature type="domain" description="DUF3502" evidence="1">
    <location>
        <begin position="351"/>
        <end position="418"/>
    </location>
</feature>
<sequence length="423" mass="48359">MDWGEYQQKYPLMFAANEDFDLVFSATWSYYAQQSVKNGYMELTEDMLKKYAPKTWAEEPKVAWEQAKVNGKIYMVPQNNFEYSYHMIGIRGDLREKYNLPELKTYDDYTNYLKVIAEKEKGYTPSIGASEFNTVELLQPNEWTYVVPQLPIAYKVTDPSSAIFNYVETPEFVTYAQKMYDTQKSGAWARDVIASKIDKQQAFKDGKLASLEWNLGTLLRAKSELQTTHPDWKMELYDLSGDKKRLANPFINNGMSIHAGSKNAERALMAIDLLRYDPEIHDLTNYGIKGKHYEAIGDDQFKPLPASKDFPPAGTCPWGWNSLHERLDSTVAEETAKFTNNWKQTVTVNHPLETFTFDDSKVKNEVAAVSNVMDAFGKPIFYGLVDPNDASHGVKVFNEKLKQAGIDKIIAEMQNQANPLLKK</sequence>
<dbReference type="Pfam" id="PF12010">
    <property type="entry name" value="DUF3502"/>
    <property type="match status" value="1"/>
</dbReference>
<keyword evidence="3" id="KW-1185">Reference proteome</keyword>
<gene>
    <name evidence="2" type="ORF">L0M14_07200</name>
</gene>